<reference evidence="8" key="1">
    <citation type="submission" date="2022-07" db="EMBL/GenBank/DDBJ databases">
        <title>Phylogenomic reconstructions and comparative analyses of Kickxellomycotina fungi.</title>
        <authorList>
            <person name="Reynolds N.K."/>
            <person name="Stajich J.E."/>
            <person name="Barry K."/>
            <person name="Grigoriev I.V."/>
            <person name="Crous P."/>
            <person name="Smith M.E."/>
        </authorList>
    </citation>
    <scope>NUCLEOTIDE SEQUENCE</scope>
    <source>
        <strain evidence="8">NBRC 100468</strain>
    </source>
</reference>
<proteinExistence type="predicted"/>
<dbReference type="InterPro" id="IPR036390">
    <property type="entry name" value="WH_DNA-bd_sf"/>
</dbReference>
<dbReference type="GO" id="GO:0005634">
    <property type="term" value="C:nucleus"/>
    <property type="evidence" value="ECO:0007669"/>
    <property type="project" value="UniProtKB-SubCell"/>
</dbReference>
<dbReference type="Gene3D" id="3.30.70.330">
    <property type="match status" value="2"/>
</dbReference>
<name>A0A9W7ZXN1_9FUNG</name>
<accession>A0A9W7ZXN1</accession>
<dbReference type="GO" id="GO:0006396">
    <property type="term" value="P:RNA processing"/>
    <property type="evidence" value="ECO:0007669"/>
    <property type="project" value="InterPro"/>
</dbReference>
<dbReference type="PROSITE" id="PS51939">
    <property type="entry name" value="XRRM"/>
    <property type="match status" value="1"/>
</dbReference>
<dbReference type="Pfam" id="PF08777">
    <property type="entry name" value="RRM_3"/>
    <property type="match status" value="1"/>
</dbReference>
<evidence type="ECO:0000259" key="6">
    <source>
        <dbReference type="PROSITE" id="PS50961"/>
    </source>
</evidence>
<evidence type="ECO:0000256" key="2">
    <source>
        <dbReference type="ARBA" id="ARBA00022884"/>
    </source>
</evidence>
<keyword evidence="9" id="KW-1185">Reference proteome</keyword>
<dbReference type="GO" id="GO:0045727">
    <property type="term" value="P:positive regulation of translation"/>
    <property type="evidence" value="ECO:0007669"/>
    <property type="project" value="TreeGrafter"/>
</dbReference>
<dbReference type="EMBL" id="JANBPU010000151">
    <property type="protein sequence ID" value="KAJ1915322.1"/>
    <property type="molecule type" value="Genomic_DNA"/>
</dbReference>
<dbReference type="InterPro" id="IPR045180">
    <property type="entry name" value="La_dom_prot"/>
</dbReference>
<comment type="subcellular location">
    <subcellularLocation>
        <location evidence="1">Nucleus</location>
    </subcellularLocation>
</comment>
<dbReference type="GO" id="GO:0003723">
    <property type="term" value="F:RNA binding"/>
    <property type="evidence" value="ECO:0007669"/>
    <property type="project" value="UniProtKB-UniRule"/>
</dbReference>
<keyword evidence="2 4" id="KW-0694">RNA-binding</keyword>
<dbReference type="SUPFAM" id="SSF46785">
    <property type="entry name" value="Winged helix' DNA-binding domain"/>
    <property type="match status" value="1"/>
</dbReference>
<dbReference type="Pfam" id="PF05383">
    <property type="entry name" value="La"/>
    <property type="match status" value="1"/>
</dbReference>
<dbReference type="InterPro" id="IPR002344">
    <property type="entry name" value="Lupus_La"/>
</dbReference>
<dbReference type="InterPro" id="IPR006630">
    <property type="entry name" value="La_HTH"/>
</dbReference>
<dbReference type="Gene3D" id="1.10.10.10">
    <property type="entry name" value="Winged helix-like DNA-binding domain superfamily/Winged helix DNA-binding domain"/>
    <property type="match status" value="1"/>
</dbReference>
<feature type="domain" description="HTH La-type RNA-binding" evidence="6">
    <location>
        <begin position="29"/>
        <end position="135"/>
    </location>
</feature>
<evidence type="ECO:0000313" key="9">
    <source>
        <dbReference type="Proteomes" id="UP001150538"/>
    </source>
</evidence>
<dbReference type="PANTHER" id="PTHR22792:SF166">
    <property type="entry name" value="LUPUS LA PROTEIN HOMOLOG"/>
    <property type="match status" value="1"/>
</dbReference>
<evidence type="ECO:0000256" key="1">
    <source>
        <dbReference type="ARBA" id="ARBA00004123"/>
    </source>
</evidence>
<feature type="region of interest" description="Disordered" evidence="5">
    <location>
        <begin position="1"/>
        <end position="33"/>
    </location>
</feature>
<dbReference type="InterPro" id="IPR036388">
    <property type="entry name" value="WH-like_DNA-bd_sf"/>
</dbReference>
<dbReference type="Proteomes" id="UP001150538">
    <property type="component" value="Unassembled WGS sequence"/>
</dbReference>
<dbReference type="PRINTS" id="PR00302">
    <property type="entry name" value="LUPUSLA"/>
</dbReference>
<sequence length="375" mass="43253">MAVSTENEVQNEKPTSPAPEAKESGVVAQEAPKKDNSEIIRQIKYYFSDANLNLDSFMRNVIEQDDGWFELQVLGKFNRMRQLFPTEETKDARKPETDVEALKSFIKEHLEEIGGLEFNESENAIRRTNPFVKSDDWYNRTVILKGFPNMTNENLLIEEITKTLEKDYKVEVIRKRINQKRKKFNGSVLVQVSTIEEAKDLAGKETLQVGQHTATVMLVEKYHDEKKEKGHFIQADIQKPGENYDDQKVESPKYKEQEPNEIVPHIVVLQGITEEIKLADLKEKLQDAGEFYYVDFRSRDGEAIVKFKEPIAEKVVEKYSSEENALTVEECKITVKSGTEEDAEKYIKNTSKSFGKRFGKGNNQKGRNQKRQKTN</sequence>
<dbReference type="GO" id="GO:0005829">
    <property type="term" value="C:cytosol"/>
    <property type="evidence" value="ECO:0007669"/>
    <property type="project" value="TreeGrafter"/>
</dbReference>
<protein>
    <submittedName>
        <fullName evidence="8">Uncharacterized protein</fullName>
    </submittedName>
</protein>
<feature type="domain" description="XRRM" evidence="7">
    <location>
        <begin position="257"/>
        <end position="375"/>
    </location>
</feature>
<dbReference type="GO" id="GO:1990904">
    <property type="term" value="C:ribonucleoprotein complex"/>
    <property type="evidence" value="ECO:0007669"/>
    <property type="project" value="UniProtKB-UniRule"/>
</dbReference>
<dbReference type="GO" id="GO:0010494">
    <property type="term" value="C:cytoplasmic stress granule"/>
    <property type="evidence" value="ECO:0007669"/>
    <property type="project" value="TreeGrafter"/>
</dbReference>
<dbReference type="OrthoDB" id="439993at2759"/>
<feature type="region of interest" description="Disordered" evidence="5">
    <location>
        <begin position="349"/>
        <end position="375"/>
    </location>
</feature>
<dbReference type="SMART" id="SM00715">
    <property type="entry name" value="LA"/>
    <property type="match status" value="1"/>
</dbReference>
<dbReference type="InterPro" id="IPR014886">
    <property type="entry name" value="La_xRRM"/>
</dbReference>
<dbReference type="AlphaFoldDB" id="A0A9W7ZXN1"/>
<evidence type="ECO:0000313" key="8">
    <source>
        <dbReference type="EMBL" id="KAJ1915322.1"/>
    </source>
</evidence>
<dbReference type="PROSITE" id="PS50961">
    <property type="entry name" value="HTH_LA"/>
    <property type="match status" value="1"/>
</dbReference>
<comment type="caution">
    <text evidence="8">The sequence shown here is derived from an EMBL/GenBank/DDBJ whole genome shotgun (WGS) entry which is preliminary data.</text>
</comment>
<evidence type="ECO:0000256" key="5">
    <source>
        <dbReference type="SAM" id="MobiDB-lite"/>
    </source>
</evidence>
<evidence type="ECO:0000256" key="3">
    <source>
        <dbReference type="ARBA" id="ARBA00023242"/>
    </source>
</evidence>
<dbReference type="PANTHER" id="PTHR22792">
    <property type="entry name" value="LUPUS LA PROTEIN-RELATED"/>
    <property type="match status" value="1"/>
</dbReference>
<evidence type="ECO:0000256" key="4">
    <source>
        <dbReference type="PROSITE-ProRule" id="PRU00332"/>
    </source>
</evidence>
<organism evidence="8 9">
    <name type="scientific">Mycoemilia scoparia</name>
    <dbReference type="NCBI Taxonomy" id="417184"/>
    <lineage>
        <taxon>Eukaryota</taxon>
        <taxon>Fungi</taxon>
        <taxon>Fungi incertae sedis</taxon>
        <taxon>Zoopagomycota</taxon>
        <taxon>Kickxellomycotina</taxon>
        <taxon>Kickxellomycetes</taxon>
        <taxon>Kickxellales</taxon>
        <taxon>Kickxellaceae</taxon>
        <taxon>Mycoemilia</taxon>
    </lineage>
</organism>
<feature type="compositionally biased region" description="Polar residues" evidence="5">
    <location>
        <begin position="1"/>
        <end position="14"/>
    </location>
</feature>
<gene>
    <name evidence="8" type="ORF">H4219_004375</name>
</gene>
<evidence type="ECO:0000259" key="7">
    <source>
        <dbReference type="PROSITE" id="PS51939"/>
    </source>
</evidence>
<dbReference type="InterPro" id="IPR012677">
    <property type="entry name" value="Nucleotide-bd_a/b_plait_sf"/>
</dbReference>
<keyword evidence="3" id="KW-0539">Nucleus</keyword>